<name>A0A7I9Y5G7_MYCAL</name>
<accession>A0A7I9Y5G7</accession>
<gene>
    <name evidence="2" type="ORF">MALGJ_05870</name>
</gene>
<reference evidence="2 3" key="1">
    <citation type="journal article" date="2019" name="Emerg. Microbes Infect.">
        <title>Comprehensive subspecies identification of 175 nontuberculous mycobacteria species based on 7547 genomic profiles.</title>
        <authorList>
            <person name="Matsumoto Y."/>
            <person name="Kinjo T."/>
            <person name="Motooka D."/>
            <person name="Nabeya D."/>
            <person name="Jung N."/>
            <person name="Uechi K."/>
            <person name="Horii T."/>
            <person name="Iida T."/>
            <person name="Fujita J."/>
            <person name="Nakamura S."/>
        </authorList>
    </citation>
    <scope>NUCLEOTIDE SEQUENCE [LARGE SCALE GENOMIC DNA]</scope>
    <source>
        <strain evidence="2 3">JCM 30723</strain>
    </source>
</reference>
<dbReference type="EMBL" id="BLKY01000001">
    <property type="protein sequence ID" value="GFG83911.1"/>
    <property type="molecule type" value="Genomic_DNA"/>
</dbReference>
<comment type="caution">
    <text evidence="2">The sequence shown here is derived from an EMBL/GenBank/DDBJ whole genome shotgun (WGS) entry which is preliminary data.</text>
</comment>
<protein>
    <submittedName>
        <fullName evidence="2">Uncharacterized protein</fullName>
    </submittedName>
</protein>
<feature type="compositionally biased region" description="Basic residues" evidence="1">
    <location>
        <begin position="48"/>
        <end position="59"/>
    </location>
</feature>
<evidence type="ECO:0000313" key="3">
    <source>
        <dbReference type="Proteomes" id="UP000465305"/>
    </source>
</evidence>
<organism evidence="2 3">
    <name type="scientific">Mycolicibacter algericus</name>
    <name type="common">Mycobacterium algericum</name>
    <dbReference type="NCBI Taxonomy" id="1288388"/>
    <lineage>
        <taxon>Bacteria</taxon>
        <taxon>Bacillati</taxon>
        <taxon>Actinomycetota</taxon>
        <taxon>Actinomycetes</taxon>
        <taxon>Mycobacteriales</taxon>
        <taxon>Mycobacteriaceae</taxon>
        <taxon>Mycolicibacter</taxon>
    </lineage>
</organism>
<proteinExistence type="predicted"/>
<feature type="region of interest" description="Disordered" evidence="1">
    <location>
        <begin position="31"/>
        <end position="59"/>
    </location>
</feature>
<sequence length="59" mass="6974">MPDFADWHATQQNIRIDNEAIDICHGHGEIDAIRRWPNPNPKRSDIAHRKRDHQAKHNE</sequence>
<evidence type="ECO:0000256" key="1">
    <source>
        <dbReference type="SAM" id="MobiDB-lite"/>
    </source>
</evidence>
<evidence type="ECO:0000313" key="2">
    <source>
        <dbReference type="EMBL" id="GFG83911.1"/>
    </source>
</evidence>
<dbReference type="AlphaFoldDB" id="A0A7I9Y5G7"/>
<dbReference type="Proteomes" id="UP000465305">
    <property type="component" value="Unassembled WGS sequence"/>
</dbReference>